<evidence type="ECO:0000313" key="2">
    <source>
        <dbReference type="EMBL" id="RDI49240.1"/>
    </source>
</evidence>
<dbReference type="Proteomes" id="UP000255355">
    <property type="component" value="Unassembled WGS sequence"/>
</dbReference>
<protein>
    <submittedName>
        <fullName evidence="2">Putative RNA-binding Zn ribbon-like protein</fullName>
    </submittedName>
</protein>
<organism evidence="2 3">
    <name type="scientific">Nocardia mexicana</name>
    <dbReference type="NCBI Taxonomy" id="279262"/>
    <lineage>
        <taxon>Bacteria</taxon>
        <taxon>Bacillati</taxon>
        <taxon>Actinomycetota</taxon>
        <taxon>Actinomycetes</taxon>
        <taxon>Mycobacteriales</taxon>
        <taxon>Nocardiaceae</taxon>
        <taxon>Nocardia</taxon>
    </lineage>
</organism>
<dbReference type="Pfam" id="PF11706">
    <property type="entry name" value="zf-CGNR"/>
    <property type="match status" value="1"/>
</dbReference>
<dbReference type="PANTHER" id="PTHR35525">
    <property type="entry name" value="BLL6575 PROTEIN"/>
    <property type="match status" value="1"/>
</dbReference>
<evidence type="ECO:0000259" key="1">
    <source>
        <dbReference type="Pfam" id="PF11706"/>
    </source>
</evidence>
<accession>A0A370GZY2</accession>
<feature type="domain" description="Zinc finger CGNR" evidence="1">
    <location>
        <begin position="138"/>
        <end position="181"/>
    </location>
</feature>
<reference evidence="2 3" key="1">
    <citation type="submission" date="2018-07" db="EMBL/GenBank/DDBJ databases">
        <title>Genomic Encyclopedia of Type Strains, Phase IV (KMG-IV): sequencing the most valuable type-strain genomes for metagenomic binning, comparative biology and taxonomic classification.</title>
        <authorList>
            <person name="Goeker M."/>
        </authorList>
    </citation>
    <scope>NUCLEOTIDE SEQUENCE [LARGE SCALE GENOMIC DNA]</scope>
    <source>
        <strain evidence="2 3">DSM 44952</strain>
    </source>
</reference>
<sequence length="182" mass="19780">MKQLLSDYTSGAQLATDLVNTDPRVRTAGEALPDPTALAQFLAAHELGDRRVAAAEVREVHRLRKLLRAIIESAEDELVDAANALVAAGCAGPQLLRDAAGRRQWWIVSRPDVSLSEEIGMAAGAGLLGVVHALGHDRFRRCASPVCDGVFVDSSRAGRRRFCMPEICGNRVNVANYRSRHR</sequence>
<comment type="caution">
    <text evidence="2">The sequence shown here is derived from an EMBL/GenBank/DDBJ whole genome shotgun (WGS) entry which is preliminary data.</text>
</comment>
<dbReference type="RefSeq" id="WP_068014068.1">
    <property type="nucleotide sequence ID" value="NZ_QQAZ01000007.1"/>
</dbReference>
<dbReference type="Gene3D" id="1.10.3300.10">
    <property type="entry name" value="Jann2411-like domain"/>
    <property type="match status" value="1"/>
</dbReference>
<name>A0A370GZY2_9NOCA</name>
<proteinExistence type="predicted"/>
<dbReference type="AlphaFoldDB" id="A0A370GZY2"/>
<dbReference type="Pfam" id="PF07336">
    <property type="entry name" value="ABATE"/>
    <property type="match status" value="1"/>
</dbReference>
<dbReference type="EMBL" id="QQAZ01000007">
    <property type="protein sequence ID" value="RDI49240.1"/>
    <property type="molecule type" value="Genomic_DNA"/>
</dbReference>
<dbReference type="PANTHER" id="PTHR35525:SF3">
    <property type="entry name" value="BLL6575 PROTEIN"/>
    <property type="match status" value="1"/>
</dbReference>
<gene>
    <name evidence="2" type="ORF">DFR68_107368</name>
</gene>
<evidence type="ECO:0000313" key="3">
    <source>
        <dbReference type="Proteomes" id="UP000255355"/>
    </source>
</evidence>
<dbReference type="STRING" id="1210089.GCA_001613165_00858"/>
<dbReference type="OrthoDB" id="3531194at2"/>
<keyword evidence="3" id="KW-1185">Reference proteome</keyword>
<dbReference type="InterPro" id="IPR023286">
    <property type="entry name" value="ABATE_dom_sf"/>
</dbReference>
<dbReference type="InterPro" id="IPR021005">
    <property type="entry name" value="Znf_CGNR"/>
</dbReference>
<dbReference type="InterPro" id="IPR010852">
    <property type="entry name" value="ABATE"/>
</dbReference>
<dbReference type="SUPFAM" id="SSF160904">
    <property type="entry name" value="Jann2411-like"/>
    <property type="match status" value="1"/>
</dbReference>